<comment type="caution">
    <text evidence="3">The sequence shown here is derived from an EMBL/GenBank/DDBJ whole genome shotgun (WGS) entry which is preliminary data.</text>
</comment>
<gene>
    <name evidence="3" type="ORF">RFI_20329</name>
</gene>
<reference evidence="3 4" key="1">
    <citation type="journal article" date="2013" name="Curr. Biol.">
        <title>The Genome of the Foraminiferan Reticulomyxa filosa.</title>
        <authorList>
            <person name="Glockner G."/>
            <person name="Hulsmann N."/>
            <person name="Schleicher M."/>
            <person name="Noegel A.A."/>
            <person name="Eichinger L."/>
            <person name="Gallinger C."/>
            <person name="Pawlowski J."/>
            <person name="Sierra R."/>
            <person name="Euteneuer U."/>
            <person name="Pillet L."/>
            <person name="Moustafa A."/>
            <person name="Platzer M."/>
            <person name="Groth M."/>
            <person name="Szafranski K."/>
            <person name="Schliwa M."/>
        </authorList>
    </citation>
    <scope>NUCLEOTIDE SEQUENCE [LARGE SCALE GENOMIC DNA]</scope>
</reference>
<feature type="transmembrane region" description="Helical" evidence="2">
    <location>
        <begin position="107"/>
        <end position="133"/>
    </location>
</feature>
<evidence type="ECO:0000256" key="1">
    <source>
        <dbReference type="SAM" id="MobiDB-lite"/>
    </source>
</evidence>
<keyword evidence="4" id="KW-1185">Reference proteome</keyword>
<dbReference type="Proteomes" id="UP000023152">
    <property type="component" value="Unassembled WGS sequence"/>
</dbReference>
<dbReference type="Gene3D" id="1.10.1410.10">
    <property type="match status" value="1"/>
</dbReference>
<keyword evidence="2" id="KW-0812">Transmembrane</keyword>
<keyword evidence="2" id="KW-1133">Transmembrane helix</keyword>
<protein>
    <submittedName>
        <fullName evidence="3">Uncharacterized protein</fullName>
    </submittedName>
</protein>
<accession>X6MU91</accession>
<feature type="region of interest" description="Disordered" evidence="1">
    <location>
        <begin position="149"/>
        <end position="169"/>
    </location>
</feature>
<sequence length="199" mass="23153">ISITRVKLERKGSNNFGKLQKKYQQVMMVEDPLHAGENVTRNVRVQTLDILRSEFDHAYQHAVRRDWTQLMEREGDDDNDDDGDANDDHIDTGHGGGWRWTTKGKKYIIVVTAISFHLSFFFSFCSIICYSKFEKKKTNVHTINTIAMPRDVRDNDQEDEVGSNGPHTPASSDNGIPCLYPFLFFFYFLFFLFVSKYYK</sequence>
<evidence type="ECO:0000256" key="2">
    <source>
        <dbReference type="SAM" id="Phobius"/>
    </source>
</evidence>
<evidence type="ECO:0000313" key="4">
    <source>
        <dbReference type="Proteomes" id="UP000023152"/>
    </source>
</evidence>
<feature type="transmembrane region" description="Helical" evidence="2">
    <location>
        <begin position="179"/>
        <end position="198"/>
    </location>
</feature>
<organism evidence="3 4">
    <name type="scientific">Reticulomyxa filosa</name>
    <dbReference type="NCBI Taxonomy" id="46433"/>
    <lineage>
        <taxon>Eukaryota</taxon>
        <taxon>Sar</taxon>
        <taxon>Rhizaria</taxon>
        <taxon>Retaria</taxon>
        <taxon>Foraminifera</taxon>
        <taxon>Monothalamids</taxon>
        <taxon>Reticulomyxidae</taxon>
        <taxon>Reticulomyxa</taxon>
    </lineage>
</organism>
<keyword evidence="2" id="KW-0472">Membrane</keyword>
<dbReference type="SUPFAM" id="SSF81631">
    <property type="entry name" value="PAP/OAS1 substrate-binding domain"/>
    <property type="match status" value="1"/>
</dbReference>
<proteinExistence type="predicted"/>
<name>X6MU91_RETFI</name>
<evidence type="ECO:0000313" key="3">
    <source>
        <dbReference type="EMBL" id="ETO17007.1"/>
    </source>
</evidence>
<dbReference type="EMBL" id="ASPP01017471">
    <property type="protein sequence ID" value="ETO17007.1"/>
    <property type="molecule type" value="Genomic_DNA"/>
</dbReference>
<feature type="non-terminal residue" evidence="3">
    <location>
        <position position="1"/>
    </location>
</feature>
<dbReference type="AlphaFoldDB" id="X6MU91"/>